<accession>A0A411Z7E9</accession>
<reference evidence="1 2" key="1">
    <citation type="submission" date="2018-08" db="EMBL/GenBank/DDBJ databases">
        <title>Flavobacterium tibetense sp. nov., isolated from a wetland YonghuCo on Tibetan Plateau.</title>
        <authorList>
            <person name="Phurbu D."/>
            <person name="Lu H."/>
            <person name="Xing P."/>
        </authorList>
    </citation>
    <scope>NUCLEOTIDE SEQUENCE [LARGE SCALE GENOMIC DNA]</scope>
    <source>
        <strain evidence="1 2">DJC</strain>
    </source>
</reference>
<name>A0A411Z7E9_9RHOB</name>
<dbReference type="Proteomes" id="UP000284547">
    <property type="component" value="Unassembled WGS sequence"/>
</dbReference>
<dbReference type="AlphaFoldDB" id="A0A411Z7E9"/>
<proteinExistence type="predicted"/>
<protein>
    <submittedName>
        <fullName evidence="1">Uncharacterized protein</fullName>
    </submittedName>
</protein>
<evidence type="ECO:0000313" key="2">
    <source>
        <dbReference type="Proteomes" id="UP000284547"/>
    </source>
</evidence>
<comment type="caution">
    <text evidence="1">The sequence shown here is derived from an EMBL/GenBank/DDBJ whole genome shotgun (WGS) entry which is preliminary data.</text>
</comment>
<organism evidence="1 2">
    <name type="scientific">Pseudotabrizicola alkalilacus</name>
    <dbReference type="NCBI Taxonomy" id="2305252"/>
    <lineage>
        <taxon>Bacteria</taxon>
        <taxon>Pseudomonadati</taxon>
        <taxon>Pseudomonadota</taxon>
        <taxon>Alphaproteobacteria</taxon>
        <taxon>Rhodobacterales</taxon>
        <taxon>Paracoccaceae</taxon>
        <taxon>Pseudotabrizicola</taxon>
    </lineage>
</organism>
<evidence type="ECO:0000313" key="1">
    <source>
        <dbReference type="EMBL" id="RGP39048.1"/>
    </source>
</evidence>
<gene>
    <name evidence="1" type="ORF">D1012_02750</name>
</gene>
<keyword evidence="2" id="KW-1185">Reference proteome</keyword>
<sequence length="60" mass="6224">MRIKWRGVLLAEYGLPAGGNFPVTAILTSLAGAGVGTLIVEVEFGMSLGGATMLVGEFKR</sequence>
<dbReference type="EMBL" id="QWEY01000001">
    <property type="protein sequence ID" value="RGP39048.1"/>
    <property type="molecule type" value="Genomic_DNA"/>
</dbReference>